<reference evidence="2 4" key="1">
    <citation type="submission" date="2015-02" db="EMBL/GenBank/DDBJ databases">
        <authorList>
            <person name="Chooi Y.-H."/>
        </authorList>
    </citation>
    <scope>NUCLEOTIDE SEQUENCE [LARGE SCALE GENOMIC DNA]</scope>
    <source>
        <strain evidence="2">E3</strain>
    </source>
</reference>
<evidence type="ECO:0000313" key="3">
    <source>
        <dbReference type="EMBL" id="SPQ98084.1"/>
    </source>
</evidence>
<keyword evidence="1" id="KW-0812">Transmembrane</keyword>
<dbReference type="EMBL" id="OVEO01000009">
    <property type="protein sequence ID" value="SPQ98084.1"/>
    <property type="molecule type" value="Genomic_DNA"/>
</dbReference>
<evidence type="ECO:0000256" key="1">
    <source>
        <dbReference type="SAM" id="Phobius"/>
    </source>
</evidence>
<feature type="transmembrane region" description="Helical" evidence="1">
    <location>
        <begin position="75"/>
        <end position="96"/>
    </location>
</feature>
<dbReference type="Proteomes" id="UP000290189">
    <property type="component" value="Unassembled WGS sequence"/>
</dbReference>
<dbReference type="AlphaFoldDB" id="A0A0G4IRG9"/>
<accession>A0A0G4IRG9</accession>
<evidence type="ECO:0000313" key="4">
    <source>
        <dbReference type="Proteomes" id="UP000039324"/>
    </source>
</evidence>
<gene>
    <name evidence="2" type="ORF">PBRA_005979</name>
    <name evidence="3" type="ORF">PLBR_LOCUS5299</name>
</gene>
<protein>
    <submittedName>
        <fullName evidence="2">Uncharacterized protein</fullName>
    </submittedName>
</protein>
<evidence type="ECO:0000313" key="5">
    <source>
        <dbReference type="Proteomes" id="UP000290189"/>
    </source>
</evidence>
<dbReference type="EMBL" id="CDSF01000081">
    <property type="protein sequence ID" value="CEO97865.1"/>
    <property type="molecule type" value="Genomic_DNA"/>
</dbReference>
<sequence>MGHVVQGELPAQRHVARFYKLNRRRRQDVGALVKRHTQELGLRPKQRLESEQSRIADRFVSSNTKMAYEKRFRCLYYFLALIGDYSSIITLHNLVLIPHYSAVLGLAHERARCDDLPYRPDGSALLDTDGDVAKAEGTWADPMNINQLRAAITAIHVAIRTRTFANNTWRN</sequence>
<evidence type="ECO:0000313" key="2">
    <source>
        <dbReference type="EMBL" id="CEO97865.1"/>
    </source>
</evidence>
<proteinExistence type="predicted"/>
<name>A0A0G4IRG9_PLABS</name>
<keyword evidence="4" id="KW-1185">Reference proteome</keyword>
<geneLocation type="mitochondrion" evidence="3"/>
<keyword evidence="1" id="KW-0472">Membrane</keyword>
<keyword evidence="3" id="KW-0496">Mitochondrion</keyword>
<keyword evidence="1" id="KW-1133">Transmembrane helix</keyword>
<reference evidence="3 5" key="2">
    <citation type="submission" date="2018-03" db="EMBL/GenBank/DDBJ databases">
        <authorList>
            <person name="Fogelqvist J."/>
        </authorList>
    </citation>
    <scope>NUCLEOTIDE SEQUENCE [LARGE SCALE GENOMIC DNA]</scope>
</reference>
<dbReference type="Proteomes" id="UP000039324">
    <property type="component" value="Unassembled WGS sequence"/>
</dbReference>
<organism evidence="2 4">
    <name type="scientific">Plasmodiophora brassicae</name>
    <name type="common">Clubroot disease agent</name>
    <dbReference type="NCBI Taxonomy" id="37360"/>
    <lineage>
        <taxon>Eukaryota</taxon>
        <taxon>Sar</taxon>
        <taxon>Rhizaria</taxon>
        <taxon>Endomyxa</taxon>
        <taxon>Phytomyxea</taxon>
        <taxon>Plasmodiophorida</taxon>
        <taxon>Plasmodiophoridae</taxon>
        <taxon>Plasmodiophora</taxon>
    </lineage>
</organism>